<dbReference type="GO" id="GO:0030150">
    <property type="term" value="P:protein import into mitochondrial matrix"/>
    <property type="evidence" value="ECO:0007669"/>
    <property type="project" value="TreeGrafter"/>
</dbReference>
<dbReference type="Pfam" id="PF02064">
    <property type="entry name" value="MAS20"/>
    <property type="match status" value="1"/>
</dbReference>
<keyword evidence="3" id="KW-0813">Transport</keyword>
<dbReference type="PROSITE" id="PS50280">
    <property type="entry name" value="SET"/>
    <property type="match status" value="1"/>
</dbReference>
<evidence type="ECO:0000256" key="8">
    <source>
        <dbReference type="ARBA" id="ARBA00022833"/>
    </source>
</evidence>
<comment type="subcellular location">
    <subcellularLocation>
        <location evidence="1">Mitochondrion outer membrane</location>
        <topology evidence="1">Single-pass membrane protein</topology>
    </subcellularLocation>
</comment>
<dbReference type="OrthoDB" id="2154253at2759"/>
<keyword evidence="9" id="KW-0653">Protein transport</keyword>
<evidence type="ECO:0000256" key="5">
    <source>
        <dbReference type="ARBA" id="ARBA00022723"/>
    </source>
</evidence>
<feature type="domain" description="MYND-type" evidence="16">
    <location>
        <begin position="219"/>
        <end position="262"/>
    </location>
</feature>
<evidence type="ECO:0000313" key="18">
    <source>
        <dbReference type="Proteomes" id="UP000193560"/>
    </source>
</evidence>
<dbReference type="InterPro" id="IPR023392">
    <property type="entry name" value="Tom20_dom_sf"/>
</dbReference>
<dbReference type="PRINTS" id="PR00351">
    <property type="entry name" value="OM20RECEPTOR"/>
</dbReference>
<dbReference type="InterPro" id="IPR002056">
    <property type="entry name" value="MAS20"/>
</dbReference>
<evidence type="ECO:0000256" key="14">
    <source>
        <dbReference type="SAM" id="Phobius"/>
    </source>
</evidence>
<evidence type="ECO:0000256" key="4">
    <source>
        <dbReference type="ARBA" id="ARBA00022692"/>
    </source>
</evidence>
<evidence type="ECO:0000256" key="9">
    <source>
        <dbReference type="ARBA" id="ARBA00022927"/>
    </source>
</evidence>
<comment type="similarity">
    <text evidence="2">Belongs to the Tom20 family.</text>
</comment>
<sequence length="460" mass="52782">MKSSTVGLATTGLVVIAGITYVIYYDYQRRKNPTYRREKKKEKKREVKQAAKTIKHDTLSTIQAVLDQVAQDNYPTLTEEKEAYFMNQVSQGESLVAKGEIHYHDSVLPFYRALKVYPKPLDLIMMYQKTIPDDIFQMIISIMSLEQKKIQNGFYEHFPPKSTYVRLAELPSLESKDDDNKESLRRGLVADKNIKSGEIIYSEYPLISAMHPSLEGYYCHFCMRRIEAGDINKTACSNCDDVVFCGTECEKQGLKQYHQFMCTNNKFNAAENGQEFQDYCGTHHLKYPQMVSRFLSSMVAEEMDSKNPDQEQQHYSSWDHMDRMRYFESLPTENTAQEIGLIKRVLNNKVPGIDKFLTDDIYLMLKGKLAYNCYPVPGSHSASEGLCDKTAADEQYRQLPSTENKVTIGTALYRISTYIGQSMDDPNIKIVFMGNNKLSVVATRDIQMGEEITTNYILPN</sequence>
<dbReference type="STRING" id="90262.A0A1X2IHY7"/>
<keyword evidence="5" id="KW-0479">Metal-binding</keyword>
<dbReference type="SUPFAM" id="SSF47157">
    <property type="entry name" value="Mitochondrial import receptor subunit Tom20"/>
    <property type="match status" value="1"/>
</dbReference>
<dbReference type="Proteomes" id="UP000193560">
    <property type="component" value="Unassembled WGS sequence"/>
</dbReference>
<proteinExistence type="inferred from homology"/>
<dbReference type="PANTHER" id="PTHR12430:SF0">
    <property type="entry name" value="TRANSLOCASE OF OUTER MITOCHONDRIAL MEMBRANE 20"/>
    <property type="match status" value="1"/>
</dbReference>
<dbReference type="Gene3D" id="1.10.220.160">
    <property type="match status" value="1"/>
</dbReference>
<dbReference type="Pfam" id="PF00856">
    <property type="entry name" value="SET"/>
    <property type="match status" value="1"/>
</dbReference>
<dbReference type="PROSITE" id="PS50865">
    <property type="entry name" value="ZF_MYND_2"/>
    <property type="match status" value="1"/>
</dbReference>
<evidence type="ECO:0000256" key="2">
    <source>
        <dbReference type="ARBA" id="ARBA00005792"/>
    </source>
</evidence>
<keyword evidence="10 14" id="KW-1133">Transmembrane helix</keyword>
<dbReference type="GO" id="GO:0008320">
    <property type="term" value="F:protein transmembrane transporter activity"/>
    <property type="evidence" value="ECO:0007669"/>
    <property type="project" value="TreeGrafter"/>
</dbReference>
<keyword evidence="7" id="KW-1000">Mitochondrion outer membrane</keyword>
<evidence type="ECO:0008006" key="19">
    <source>
        <dbReference type="Google" id="ProtNLM"/>
    </source>
</evidence>
<dbReference type="PANTHER" id="PTHR12430">
    <property type="entry name" value="MITOCHONDRIAL IMPORT RECEPTOR SUBUNIT TOM20"/>
    <property type="match status" value="1"/>
</dbReference>
<dbReference type="SUPFAM" id="SSF82199">
    <property type="entry name" value="SET domain"/>
    <property type="match status" value="1"/>
</dbReference>
<reference evidence="17 18" key="1">
    <citation type="submission" date="2016-07" db="EMBL/GenBank/DDBJ databases">
        <title>Pervasive Adenine N6-methylation of Active Genes in Fungi.</title>
        <authorList>
            <consortium name="DOE Joint Genome Institute"/>
            <person name="Mondo S.J."/>
            <person name="Dannebaum R.O."/>
            <person name="Kuo R.C."/>
            <person name="Labutti K."/>
            <person name="Haridas S."/>
            <person name="Kuo A."/>
            <person name="Salamov A."/>
            <person name="Ahrendt S.R."/>
            <person name="Lipzen A."/>
            <person name="Sullivan W."/>
            <person name="Andreopoulos W.B."/>
            <person name="Clum A."/>
            <person name="Lindquist E."/>
            <person name="Daum C."/>
            <person name="Ramamoorthy G.K."/>
            <person name="Gryganskyi A."/>
            <person name="Culley D."/>
            <person name="Magnuson J.K."/>
            <person name="James T.Y."/>
            <person name="O'Malley M.A."/>
            <person name="Stajich J.E."/>
            <person name="Spatafora J.W."/>
            <person name="Visel A."/>
            <person name="Grigoriev I.V."/>
        </authorList>
    </citation>
    <scope>NUCLEOTIDE SEQUENCE [LARGE SCALE GENOMIC DNA]</scope>
    <source>
        <strain evidence="17 18">NRRL 1336</strain>
    </source>
</reference>
<keyword evidence="8" id="KW-0862">Zinc</keyword>
<keyword evidence="12 14" id="KW-0472">Membrane</keyword>
<dbReference type="SUPFAM" id="SSF144232">
    <property type="entry name" value="HIT/MYND zinc finger-like"/>
    <property type="match status" value="1"/>
</dbReference>
<dbReference type="GO" id="GO:0030943">
    <property type="term" value="F:mitochondrion targeting sequence binding"/>
    <property type="evidence" value="ECO:0007669"/>
    <property type="project" value="TreeGrafter"/>
</dbReference>
<evidence type="ECO:0000259" key="16">
    <source>
        <dbReference type="PROSITE" id="PS50865"/>
    </source>
</evidence>
<keyword evidence="4 14" id="KW-0812">Transmembrane</keyword>
<dbReference type="GO" id="GO:0016031">
    <property type="term" value="P:tRNA import into mitochondrion"/>
    <property type="evidence" value="ECO:0007669"/>
    <property type="project" value="TreeGrafter"/>
</dbReference>
<organism evidence="17 18">
    <name type="scientific">Absidia repens</name>
    <dbReference type="NCBI Taxonomy" id="90262"/>
    <lineage>
        <taxon>Eukaryota</taxon>
        <taxon>Fungi</taxon>
        <taxon>Fungi incertae sedis</taxon>
        <taxon>Mucoromycota</taxon>
        <taxon>Mucoromycotina</taxon>
        <taxon>Mucoromycetes</taxon>
        <taxon>Mucorales</taxon>
        <taxon>Cunninghamellaceae</taxon>
        <taxon>Absidia</taxon>
    </lineage>
</organism>
<keyword evidence="18" id="KW-1185">Reference proteome</keyword>
<evidence type="ECO:0000256" key="6">
    <source>
        <dbReference type="ARBA" id="ARBA00022771"/>
    </source>
</evidence>
<dbReference type="InterPro" id="IPR001214">
    <property type="entry name" value="SET_dom"/>
</dbReference>
<dbReference type="Gene3D" id="2.170.270.10">
    <property type="entry name" value="SET domain"/>
    <property type="match status" value="1"/>
</dbReference>
<protein>
    <recommendedName>
        <fullName evidence="19">SET domain-containing protein</fullName>
    </recommendedName>
</protein>
<dbReference type="InterPro" id="IPR046341">
    <property type="entry name" value="SET_dom_sf"/>
</dbReference>
<dbReference type="GO" id="GO:0008270">
    <property type="term" value="F:zinc ion binding"/>
    <property type="evidence" value="ECO:0007669"/>
    <property type="project" value="UniProtKB-KW"/>
</dbReference>
<evidence type="ECO:0000256" key="3">
    <source>
        <dbReference type="ARBA" id="ARBA00022448"/>
    </source>
</evidence>
<dbReference type="Gene3D" id="1.20.960.10">
    <property type="entry name" value="Mitochondrial outer membrane translocase complex, subunit Tom20 domain"/>
    <property type="match status" value="1"/>
</dbReference>
<dbReference type="PROSITE" id="PS01360">
    <property type="entry name" value="ZF_MYND_1"/>
    <property type="match status" value="1"/>
</dbReference>
<accession>A0A1X2IHY7</accession>
<name>A0A1X2IHY7_9FUNG</name>
<gene>
    <name evidence="17" type="ORF">BCR42DRAFT_413625</name>
</gene>
<evidence type="ECO:0000256" key="13">
    <source>
        <dbReference type="PROSITE-ProRule" id="PRU00134"/>
    </source>
</evidence>
<keyword evidence="6 13" id="KW-0863">Zinc-finger</keyword>
<dbReference type="EMBL" id="MCGE01000010">
    <property type="protein sequence ID" value="ORZ16966.1"/>
    <property type="molecule type" value="Genomic_DNA"/>
</dbReference>
<dbReference type="AlphaFoldDB" id="A0A1X2IHY7"/>
<evidence type="ECO:0000256" key="12">
    <source>
        <dbReference type="ARBA" id="ARBA00023136"/>
    </source>
</evidence>
<dbReference type="Gene3D" id="6.10.140.2220">
    <property type="match status" value="1"/>
</dbReference>
<feature type="domain" description="SET" evidence="15">
    <location>
        <begin position="171"/>
        <end position="457"/>
    </location>
</feature>
<evidence type="ECO:0000256" key="11">
    <source>
        <dbReference type="ARBA" id="ARBA00023128"/>
    </source>
</evidence>
<evidence type="ECO:0000256" key="1">
    <source>
        <dbReference type="ARBA" id="ARBA00004572"/>
    </source>
</evidence>
<feature type="transmembrane region" description="Helical" evidence="14">
    <location>
        <begin position="6"/>
        <end position="27"/>
    </location>
</feature>
<evidence type="ECO:0000256" key="10">
    <source>
        <dbReference type="ARBA" id="ARBA00022989"/>
    </source>
</evidence>
<evidence type="ECO:0000256" key="7">
    <source>
        <dbReference type="ARBA" id="ARBA00022787"/>
    </source>
</evidence>
<keyword evidence="11" id="KW-0496">Mitochondrion</keyword>
<comment type="caution">
    <text evidence="17">The sequence shown here is derived from an EMBL/GenBank/DDBJ whole genome shotgun (WGS) entry which is preliminary data.</text>
</comment>
<evidence type="ECO:0000259" key="15">
    <source>
        <dbReference type="PROSITE" id="PS50280"/>
    </source>
</evidence>
<dbReference type="GO" id="GO:0006886">
    <property type="term" value="P:intracellular protein transport"/>
    <property type="evidence" value="ECO:0007669"/>
    <property type="project" value="InterPro"/>
</dbReference>
<dbReference type="GO" id="GO:0005742">
    <property type="term" value="C:mitochondrial outer membrane translocase complex"/>
    <property type="evidence" value="ECO:0007669"/>
    <property type="project" value="InterPro"/>
</dbReference>
<dbReference type="InterPro" id="IPR002893">
    <property type="entry name" value="Znf_MYND"/>
</dbReference>
<evidence type="ECO:0000313" key="17">
    <source>
        <dbReference type="EMBL" id="ORZ16966.1"/>
    </source>
</evidence>
<dbReference type="GO" id="GO:0006605">
    <property type="term" value="P:protein targeting"/>
    <property type="evidence" value="ECO:0007669"/>
    <property type="project" value="InterPro"/>
</dbReference>